<dbReference type="RefSeq" id="WP_077966699.1">
    <property type="nucleotide sequence ID" value="NZ_CP045178.1"/>
</dbReference>
<feature type="domain" description="Enoyl reductase (ER)" evidence="3">
    <location>
        <begin position="10"/>
        <end position="312"/>
    </location>
</feature>
<organism evidence="4 5">
    <name type="scientific">Streptomyces tsukubensis</name>
    <dbReference type="NCBI Taxonomy" id="83656"/>
    <lineage>
        <taxon>Bacteria</taxon>
        <taxon>Bacillati</taxon>
        <taxon>Actinomycetota</taxon>
        <taxon>Actinomycetes</taxon>
        <taxon>Kitasatosporales</taxon>
        <taxon>Streptomycetaceae</taxon>
        <taxon>Streptomyces</taxon>
    </lineage>
</organism>
<dbReference type="SUPFAM" id="SSF50129">
    <property type="entry name" value="GroES-like"/>
    <property type="match status" value="1"/>
</dbReference>
<dbReference type="AlphaFoldDB" id="A0A1V4AB65"/>
<dbReference type="Gene3D" id="3.90.180.10">
    <property type="entry name" value="Medium-chain alcohol dehydrogenases, catalytic domain"/>
    <property type="match status" value="1"/>
</dbReference>
<keyword evidence="1" id="KW-0521">NADP</keyword>
<dbReference type="Pfam" id="PF08240">
    <property type="entry name" value="ADH_N"/>
    <property type="match status" value="1"/>
</dbReference>
<dbReference type="PANTHER" id="PTHR48106">
    <property type="entry name" value="QUINONE OXIDOREDUCTASE PIG3-RELATED"/>
    <property type="match status" value="1"/>
</dbReference>
<sequence length="314" mass="32085">MRALGIEEFGGPEVLKVIDRPLPVPGPEQVRVRVTAAGVNPTDLLLRAGDLATAVAGQEPPYVPGMDASGVVDAVGDGVDLAVGEPVMAFVNPFHPTGGAQAEYVVVPREQVVAAPRGLDLRDVAGLPMNGLTAHLALSLLGLPEGATLAVTGAAGALGGYVVQLAKYRGLRVVADAADRDRELIQGLGADVVVPRAADASDLAAAYRAAVPEGADGVVDAAIVGADALGVVKDGGGFVKCRPFELASERDIVVQGVVVMTHPAKRSALEEISALAEKGVLTLRTADVLAPEHAAEAHRRLEAGGVRGRLILAF</sequence>
<name>A0A1V4AB65_9ACTN</name>
<dbReference type="InterPro" id="IPR013154">
    <property type="entry name" value="ADH-like_N"/>
</dbReference>
<gene>
    <name evidence="4" type="ORF">B1H18_09650</name>
</gene>
<accession>A0A1V4AB65</accession>
<evidence type="ECO:0000256" key="2">
    <source>
        <dbReference type="ARBA" id="ARBA00023002"/>
    </source>
</evidence>
<dbReference type="InterPro" id="IPR011032">
    <property type="entry name" value="GroES-like_sf"/>
</dbReference>
<dbReference type="Pfam" id="PF13602">
    <property type="entry name" value="ADH_zinc_N_2"/>
    <property type="match status" value="1"/>
</dbReference>
<dbReference type="Proteomes" id="UP000190539">
    <property type="component" value="Unassembled WGS sequence"/>
</dbReference>
<comment type="caution">
    <text evidence="4">The sequence shown here is derived from an EMBL/GenBank/DDBJ whole genome shotgun (WGS) entry which is preliminary data.</text>
</comment>
<dbReference type="GO" id="GO:0070402">
    <property type="term" value="F:NADPH binding"/>
    <property type="evidence" value="ECO:0007669"/>
    <property type="project" value="TreeGrafter"/>
</dbReference>
<protein>
    <recommendedName>
        <fullName evidence="3">Enoyl reductase (ER) domain-containing protein</fullName>
    </recommendedName>
</protein>
<dbReference type="SMART" id="SM00829">
    <property type="entry name" value="PKS_ER"/>
    <property type="match status" value="1"/>
</dbReference>
<evidence type="ECO:0000313" key="4">
    <source>
        <dbReference type="EMBL" id="OON81061.1"/>
    </source>
</evidence>
<evidence type="ECO:0000313" key="5">
    <source>
        <dbReference type="Proteomes" id="UP000190539"/>
    </source>
</evidence>
<reference evidence="4 5" key="1">
    <citation type="submission" date="2017-02" db="EMBL/GenBank/DDBJ databases">
        <title>Draft Genome Sequence of Streptomyces tsukubaensis F601, a Producer of the immunosuppressant tacrolimus FK506.</title>
        <authorList>
            <person name="Zong G."/>
            <person name="Zhong C."/>
            <person name="Fu J."/>
            <person name="Qin R."/>
            <person name="Cao G."/>
        </authorList>
    </citation>
    <scope>NUCLEOTIDE SEQUENCE [LARGE SCALE GENOMIC DNA]</scope>
    <source>
        <strain evidence="4 5">F601</strain>
    </source>
</reference>
<dbReference type="GO" id="GO:0016651">
    <property type="term" value="F:oxidoreductase activity, acting on NAD(P)H"/>
    <property type="evidence" value="ECO:0007669"/>
    <property type="project" value="TreeGrafter"/>
</dbReference>
<dbReference type="CDD" id="cd05289">
    <property type="entry name" value="MDR_like_2"/>
    <property type="match status" value="1"/>
</dbReference>
<dbReference type="Gene3D" id="3.40.50.720">
    <property type="entry name" value="NAD(P)-binding Rossmann-like Domain"/>
    <property type="match status" value="1"/>
</dbReference>
<evidence type="ECO:0000259" key="3">
    <source>
        <dbReference type="SMART" id="SM00829"/>
    </source>
</evidence>
<keyword evidence="5" id="KW-1185">Reference proteome</keyword>
<dbReference type="STRING" id="83656.B1H18_09650"/>
<dbReference type="PANTHER" id="PTHR48106:SF18">
    <property type="entry name" value="QUINONE OXIDOREDUCTASE PIG3"/>
    <property type="match status" value="1"/>
</dbReference>
<dbReference type="SUPFAM" id="SSF51735">
    <property type="entry name" value="NAD(P)-binding Rossmann-fold domains"/>
    <property type="match status" value="1"/>
</dbReference>
<dbReference type="InterPro" id="IPR036291">
    <property type="entry name" value="NAD(P)-bd_dom_sf"/>
</dbReference>
<dbReference type="InterPro" id="IPR020843">
    <property type="entry name" value="ER"/>
</dbReference>
<keyword evidence="2" id="KW-0560">Oxidoreductase</keyword>
<dbReference type="EMBL" id="MVFC01000005">
    <property type="protein sequence ID" value="OON81061.1"/>
    <property type="molecule type" value="Genomic_DNA"/>
</dbReference>
<evidence type="ECO:0000256" key="1">
    <source>
        <dbReference type="ARBA" id="ARBA00022857"/>
    </source>
</evidence>
<dbReference type="OrthoDB" id="9787435at2"/>
<proteinExistence type="predicted"/>